<dbReference type="PANTHER" id="PTHR22966:SF29">
    <property type="entry name" value="PLANT CYSTEINE OXIDASE 3"/>
    <property type="match status" value="1"/>
</dbReference>
<evidence type="ECO:0000256" key="6">
    <source>
        <dbReference type="ARBA" id="ARBA00023004"/>
    </source>
</evidence>
<protein>
    <recommendedName>
        <fullName evidence="3">cysteine dioxygenase</fullName>
        <ecNumber evidence="3">1.13.11.20</ecNumber>
    </recommendedName>
</protein>
<dbReference type="GO" id="GO:0017172">
    <property type="term" value="F:cysteine dioxygenase activity"/>
    <property type="evidence" value="ECO:0007669"/>
    <property type="project" value="UniProtKB-EC"/>
</dbReference>
<dbReference type="InterPro" id="IPR005213">
    <property type="entry name" value="HGWP_repeat"/>
</dbReference>
<evidence type="ECO:0000256" key="3">
    <source>
        <dbReference type="ARBA" id="ARBA00013133"/>
    </source>
</evidence>
<name>Q8LM30_ORYSJ</name>
<comment type="similarity">
    <text evidence="2">Belongs to the cysteine dioxygenase family.</text>
</comment>
<keyword evidence="4" id="KW-0479">Metal-binding</keyword>
<dbReference type="EMBL" id="AC124213">
    <property type="protein sequence ID" value="AAM74454.1"/>
    <property type="molecule type" value="Genomic_DNA"/>
</dbReference>
<dbReference type="EC" id="1.13.11.20" evidence="3"/>
<gene>
    <name evidence="8" type="primary">OSJNAa0019N10.12</name>
</gene>
<dbReference type="PANTHER" id="PTHR22966">
    <property type="entry name" value="2-AMINOETHANETHIOL DIOXYGENASE"/>
    <property type="match status" value="1"/>
</dbReference>
<dbReference type="Pfam" id="PF03578">
    <property type="entry name" value="HGWP"/>
    <property type="match status" value="3"/>
</dbReference>
<dbReference type="GO" id="GO:0046872">
    <property type="term" value="F:metal ion binding"/>
    <property type="evidence" value="ECO:0007669"/>
    <property type="project" value="UniProtKB-KW"/>
</dbReference>
<evidence type="ECO:0000313" key="8">
    <source>
        <dbReference type="EMBL" id="AAM74454.1"/>
    </source>
</evidence>
<sequence length="361" mass="39816">MDISRTNEGYTSCGPVVEMSWHRAGWVGNYVTSSVRMPWWYVARGYTIQIQICIKGIHGFKLISYASGIDQSEHHHRLAVIAADWCPRLYGWVVTPPLLGIVVFTDRLLHLPPTAYYAVVVERLRLHHRLVFAADDSCLHLHGWPIMPPLLGIYVFTTGLPSLPPTGVSAYTAGLFCRRCWASSSSSTGLPSPPPTGVSAYTAGLLCRRCWASSSSPTGLPSPPPTGVFAYTAGLLCRRYWASMSSPPAAFAVDDWYLRLHRWPIMTPLLDAYIFTDRPPRMMPAGAIVFTAGHVAATANRHQHLQRTSSSSLLAALSDADWLIRLHSYVSSSTLTGVIVITSLPLPPPMVSRLYVQLFLN</sequence>
<accession>Q8LM30</accession>
<evidence type="ECO:0000256" key="2">
    <source>
        <dbReference type="ARBA" id="ARBA00006622"/>
    </source>
</evidence>
<dbReference type="AlphaFoldDB" id="Q8LM30"/>
<keyword evidence="5" id="KW-0560">Oxidoreductase</keyword>
<evidence type="ECO:0000256" key="4">
    <source>
        <dbReference type="ARBA" id="ARBA00022723"/>
    </source>
</evidence>
<evidence type="ECO:0000256" key="7">
    <source>
        <dbReference type="ARBA" id="ARBA00024284"/>
    </source>
</evidence>
<proteinExistence type="inferred from homology"/>
<evidence type="ECO:0000256" key="1">
    <source>
        <dbReference type="ARBA" id="ARBA00001954"/>
    </source>
</evidence>
<reference evidence="9" key="1">
    <citation type="journal article" date="2005" name="Nature">
        <title>The map-based sequence of the rice genome.</title>
        <authorList>
            <consortium name="International rice genome sequencing project (IRGSP)"/>
            <person name="Matsumoto T."/>
            <person name="Wu J."/>
            <person name="Kanamori H."/>
            <person name="Katayose Y."/>
            <person name="Fujisawa M."/>
            <person name="Namiki N."/>
            <person name="Mizuno H."/>
            <person name="Yamamoto K."/>
            <person name="Antonio B.A."/>
            <person name="Baba T."/>
            <person name="Sakata K."/>
            <person name="Nagamura Y."/>
            <person name="Aoki H."/>
            <person name="Arikawa K."/>
            <person name="Arita K."/>
            <person name="Bito T."/>
            <person name="Chiden Y."/>
            <person name="Fujitsuka N."/>
            <person name="Fukunaka R."/>
            <person name="Hamada M."/>
            <person name="Harada C."/>
            <person name="Hayashi A."/>
            <person name="Hijishita S."/>
            <person name="Honda M."/>
            <person name="Hosokawa S."/>
            <person name="Ichikawa Y."/>
            <person name="Idonuma A."/>
            <person name="Iijima M."/>
            <person name="Ikeda M."/>
            <person name="Ikeno M."/>
            <person name="Ito K."/>
            <person name="Ito S."/>
            <person name="Ito T."/>
            <person name="Ito Y."/>
            <person name="Ito Y."/>
            <person name="Iwabuchi A."/>
            <person name="Kamiya K."/>
            <person name="Karasawa W."/>
            <person name="Kurita K."/>
            <person name="Katagiri S."/>
            <person name="Kikuta A."/>
            <person name="Kobayashi H."/>
            <person name="Kobayashi N."/>
            <person name="Machita K."/>
            <person name="Maehara T."/>
            <person name="Masukawa M."/>
            <person name="Mizubayashi T."/>
            <person name="Mukai Y."/>
            <person name="Nagasaki H."/>
            <person name="Nagata Y."/>
            <person name="Naito S."/>
            <person name="Nakashima M."/>
            <person name="Nakama Y."/>
            <person name="Nakamichi Y."/>
            <person name="Nakamura M."/>
            <person name="Meguro A."/>
            <person name="Negishi M."/>
            <person name="Ohta I."/>
            <person name="Ohta T."/>
            <person name="Okamoto M."/>
            <person name="Ono N."/>
            <person name="Saji S."/>
            <person name="Sakaguchi M."/>
            <person name="Sakai K."/>
            <person name="Shibata M."/>
            <person name="Shimokawa T."/>
            <person name="Song J."/>
            <person name="Takazaki Y."/>
            <person name="Terasawa K."/>
            <person name="Tsugane M."/>
            <person name="Tsuji K."/>
            <person name="Ueda S."/>
            <person name="Waki K."/>
            <person name="Yamagata H."/>
            <person name="Yamamoto M."/>
            <person name="Yamamoto S."/>
            <person name="Yamane H."/>
            <person name="Yoshiki S."/>
            <person name="Yoshihara R."/>
            <person name="Yukawa K."/>
            <person name="Zhong H."/>
            <person name="Yano M."/>
            <person name="Yuan Q."/>
            <person name="Ouyang S."/>
            <person name="Liu J."/>
            <person name="Jones K.M."/>
            <person name="Gansberger K."/>
            <person name="Moffat K."/>
            <person name="Hill J."/>
            <person name="Bera J."/>
            <person name="Fadrosh D."/>
            <person name="Jin S."/>
            <person name="Johri S."/>
            <person name="Kim M."/>
            <person name="Overton L."/>
            <person name="Reardon M."/>
            <person name="Tsitrin T."/>
            <person name="Vuong H."/>
            <person name="Weaver B."/>
            <person name="Ciecko A."/>
            <person name="Tallon L."/>
            <person name="Jackson J."/>
            <person name="Pai G."/>
            <person name="Aken S.V."/>
            <person name="Utterback T."/>
            <person name="Reidmuller S."/>
            <person name="Feldblyum T."/>
            <person name="Hsiao J."/>
            <person name="Zismann V."/>
            <person name="Iobst S."/>
            <person name="de Vazeille A.R."/>
            <person name="Buell C.R."/>
            <person name="Ying K."/>
            <person name="Li Y."/>
            <person name="Lu T."/>
            <person name="Huang Y."/>
            <person name="Zhao Q."/>
            <person name="Feng Q."/>
            <person name="Zhang L."/>
            <person name="Zhu J."/>
            <person name="Weng Q."/>
            <person name="Mu J."/>
            <person name="Lu Y."/>
            <person name="Fan D."/>
            <person name="Liu Y."/>
            <person name="Guan J."/>
            <person name="Zhang Y."/>
            <person name="Yu S."/>
            <person name="Liu X."/>
            <person name="Zhang Y."/>
            <person name="Hong G."/>
            <person name="Han B."/>
            <person name="Choisne N."/>
            <person name="Demange N."/>
            <person name="Orjeda G."/>
            <person name="Samain S."/>
            <person name="Cattolico L."/>
            <person name="Pelletier E."/>
            <person name="Couloux A."/>
            <person name="Segurens B."/>
            <person name="Wincker P."/>
            <person name="D'Hont A."/>
            <person name="Scarpelli C."/>
            <person name="Weissenbach J."/>
            <person name="Salanoubat M."/>
            <person name="Quetier F."/>
            <person name="Yu Y."/>
            <person name="Kim H.R."/>
            <person name="Rambo T."/>
            <person name="Currie J."/>
            <person name="Collura K."/>
            <person name="Luo M."/>
            <person name="Yang T."/>
            <person name="Ammiraju J.S.S."/>
            <person name="Engler F."/>
            <person name="Soderlund C."/>
            <person name="Wing R.A."/>
            <person name="Palmer L.E."/>
            <person name="de la Bastide M."/>
            <person name="Spiegel L."/>
            <person name="Nascimento L."/>
            <person name="Zutavern T."/>
            <person name="O'Shaughnessy A."/>
            <person name="Dike S."/>
            <person name="Dedhia N."/>
            <person name="Preston R."/>
            <person name="Balija V."/>
            <person name="McCombie W.R."/>
            <person name="Chow T."/>
            <person name="Chen H."/>
            <person name="Chung M."/>
            <person name="Chen C."/>
            <person name="Shaw J."/>
            <person name="Wu H."/>
            <person name="Hsiao K."/>
            <person name="Chao Y."/>
            <person name="Chu M."/>
            <person name="Cheng C."/>
            <person name="Hour A."/>
            <person name="Lee P."/>
            <person name="Lin S."/>
            <person name="Lin Y."/>
            <person name="Liou J."/>
            <person name="Liu S."/>
            <person name="Hsing Y."/>
            <person name="Raghuvanshi S."/>
            <person name="Mohanty A."/>
            <person name="Bharti A.K."/>
            <person name="Gaur A."/>
            <person name="Gupta V."/>
            <person name="Kumar D."/>
            <person name="Ravi V."/>
            <person name="Vij S."/>
            <person name="Kapur A."/>
            <person name="Khurana P."/>
            <person name="Khurana P."/>
            <person name="Khurana J.P."/>
            <person name="Tyagi A.K."/>
            <person name="Gaikwad K."/>
            <person name="Singh A."/>
            <person name="Dalal V."/>
            <person name="Srivastava S."/>
            <person name="Dixit A."/>
            <person name="Pal A.K."/>
            <person name="Ghazi I.A."/>
            <person name="Yadav M."/>
            <person name="Pandit A."/>
            <person name="Bhargava A."/>
            <person name="Sureshbabu K."/>
            <person name="Batra K."/>
            <person name="Sharma T.R."/>
            <person name="Mohapatra T."/>
            <person name="Singh N.K."/>
            <person name="Messing J."/>
            <person name="Nelson A.B."/>
            <person name="Fuks G."/>
            <person name="Kavchok S."/>
            <person name="Keizer G."/>
            <person name="Linton E."/>
            <person name="Llaca V."/>
            <person name="Song R."/>
            <person name="Tanyolac B."/>
            <person name="Young S."/>
            <person name="Ho-Il K."/>
            <person name="Hahn J.H."/>
            <person name="Sangsakoo G."/>
            <person name="Vanavichit A."/>
            <person name="de Mattos Luiz.A.T."/>
            <person name="Zimmer P.D."/>
            <person name="Malone G."/>
            <person name="Dellagostin O."/>
            <person name="de Oliveira A.C."/>
            <person name="Bevan M."/>
            <person name="Bancroft I."/>
            <person name="Minx P."/>
            <person name="Cordum H."/>
            <person name="Wilson R."/>
            <person name="Cheng Z."/>
            <person name="Jin W."/>
            <person name="Jiang J."/>
            <person name="Leong S.A."/>
            <person name="Iwama H."/>
            <person name="Gojobori T."/>
            <person name="Itoh T."/>
            <person name="Niimura Y."/>
            <person name="Fujii Y."/>
            <person name="Habara T."/>
            <person name="Sakai H."/>
            <person name="Sato Y."/>
            <person name="Wilson G."/>
            <person name="Kumar K."/>
            <person name="McCouch S."/>
            <person name="Juretic N."/>
            <person name="Hoen D."/>
            <person name="Wright S."/>
            <person name="Bruskiewich R."/>
            <person name="Bureau T."/>
            <person name="Miyao A."/>
            <person name="Hirochika H."/>
            <person name="Nishikawa T."/>
            <person name="Kadowaki K."/>
            <person name="Sugiura M."/>
            <person name="Burr B."/>
            <person name="Sasaki T."/>
        </authorList>
    </citation>
    <scope>NUCLEOTIDE SEQUENCE [LARGE SCALE GENOMIC DNA]</scope>
    <source>
        <strain evidence="9">cv. Nipponbare</strain>
    </source>
</reference>
<comment type="catalytic activity">
    <reaction evidence="7">
        <text>L-cysteine + O2 = 3-sulfino-L-alanine + H(+)</text>
        <dbReference type="Rhea" id="RHEA:20441"/>
        <dbReference type="ChEBI" id="CHEBI:15378"/>
        <dbReference type="ChEBI" id="CHEBI:15379"/>
        <dbReference type="ChEBI" id="CHEBI:35235"/>
        <dbReference type="ChEBI" id="CHEBI:61085"/>
        <dbReference type="EC" id="1.13.11.20"/>
    </reaction>
    <physiologicalReaction direction="left-to-right" evidence="7">
        <dbReference type="Rhea" id="RHEA:20442"/>
    </physiologicalReaction>
</comment>
<comment type="cofactor">
    <cofactor evidence="1">
        <name>Fe(2+)</name>
        <dbReference type="ChEBI" id="CHEBI:29033"/>
    </cofactor>
</comment>
<dbReference type="InterPro" id="IPR012864">
    <property type="entry name" value="PCO/ADO"/>
</dbReference>
<keyword evidence="6" id="KW-0408">Iron</keyword>
<organism evidence="8 9">
    <name type="scientific">Oryza sativa subsp. japonica</name>
    <name type="common">Rice</name>
    <dbReference type="NCBI Taxonomy" id="39947"/>
    <lineage>
        <taxon>Eukaryota</taxon>
        <taxon>Viridiplantae</taxon>
        <taxon>Streptophyta</taxon>
        <taxon>Embryophyta</taxon>
        <taxon>Tracheophyta</taxon>
        <taxon>Spermatophyta</taxon>
        <taxon>Magnoliopsida</taxon>
        <taxon>Liliopsida</taxon>
        <taxon>Poales</taxon>
        <taxon>Poaceae</taxon>
        <taxon>BOP clade</taxon>
        <taxon>Oryzoideae</taxon>
        <taxon>Oryzeae</taxon>
        <taxon>Oryzinae</taxon>
        <taxon>Oryza</taxon>
        <taxon>Oryza sativa</taxon>
    </lineage>
</organism>
<evidence type="ECO:0000313" key="9">
    <source>
        <dbReference type="Proteomes" id="UP000000763"/>
    </source>
</evidence>
<dbReference type="Proteomes" id="UP000000763">
    <property type="component" value="Chromosome 10"/>
</dbReference>
<evidence type="ECO:0000256" key="5">
    <source>
        <dbReference type="ARBA" id="ARBA00023002"/>
    </source>
</evidence>
<reference evidence="9" key="2">
    <citation type="journal article" date="2008" name="Nucleic Acids Res.">
        <title>The rice annotation project database (RAP-DB): 2008 update.</title>
        <authorList>
            <consortium name="The rice annotation project (RAP)"/>
        </authorList>
    </citation>
    <scope>GENOME REANNOTATION</scope>
    <source>
        <strain evidence="9">cv. Nipponbare</strain>
    </source>
</reference>